<evidence type="ECO:0000256" key="1">
    <source>
        <dbReference type="SAM" id="MobiDB-lite"/>
    </source>
</evidence>
<evidence type="ECO:0000313" key="4">
    <source>
        <dbReference type="Proteomes" id="UP000314294"/>
    </source>
</evidence>
<dbReference type="EMBL" id="SRLO01000338">
    <property type="protein sequence ID" value="TNN60241.1"/>
    <property type="molecule type" value="Genomic_DNA"/>
</dbReference>
<feature type="compositionally biased region" description="Pro residues" evidence="1">
    <location>
        <begin position="101"/>
        <end position="111"/>
    </location>
</feature>
<reference evidence="3 4" key="1">
    <citation type="submission" date="2019-03" db="EMBL/GenBank/DDBJ databases">
        <title>First draft genome of Liparis tanakae, snailfish: a comprehensive survey of snailfish specific genes.</title>
        <authorList>
            <person name="Kim W."/>
            <person name="Song I."/>
            <person name="Jeong J.-H."/>
            <person name="Kim D."/>
            <person name="Kim S."/>
            <person name="Ryu S."/>
            <person name="Song J.Y."/>
            <person name="Lee S.K."/>
        </authorList>
    </citation>
    <scope>NUCLEOTIDE SEQUENCE [LARGE SCALE GENOMIC DNA]</scope>
    <source>
        <tissue evidence="3">Muscle</tissue>
    </source>
</reference>
<comment type="caution">
    <text evidence="3">The sequence shown here is derived from an EMBL/GenBank/DDBJ whole genome shotgun (WGS) entry which is preliminary data.</text>
</comment>
<keyword evidence="4" id="KW-1185">Reference proteome</keyword>
<evidence type="ECO:0000256" key="2">
    <source>
        <dbReference type="SAM" id="SignalP"/>
    </source>
</evidence>
<feature type="region of interest" description="Disordered" evidence="1">
    <location>
        <begin position="97"/>
        <end position="129"/>
    </location>
</feature>
<proteinExistence type="predicted"/>
<organism evidence="3 4">
    <name type="scientific">Liparis tanakae</name>
    <name type="common">Tanaka's snailfish</name>
    <dbReference type="NCBI Taxonomy" id="230148"/>
    <lineage>
        <taxon>Eukaryota</taxon>
        <taxon>Metazoa</taxon>
        <taxon>Chordata</taxon>
        <taxon>Craniata</taxon>
        <taxon>Vertebrata</taxon>
        <taxon>Euteleostomi</taxon>
        <taxon>Actinopterygii</taxon>
        <taxon>Neopterygii</taxon>
        <taxon>Teleostei</taxon>
        <taxon>Neoteleostei</taxon>
        <taxon>Acanthomorphata</taxon>
        <taxon>Eupercaria</taxon>
        <taxon>Perciformes</taxon>
        <taxon>Cottioidei</taxon>
        <taxon>Cottales</taxon>
        <taxon>Liparidae</taxon>
        <taxon>Liparis</taxon>
    </lineage>
</organism>
<evidence type="ECO:0000313" key="3">
    <source>
        <dbReference type="EMBL" id="TNN60241.1"/>
    </source>
</evidence>
<name>A0A4Z2H3R2_9TELE</name>
<feature type="chain" id="PRO_5021300364" evidence="2">
    <location>
        <begin position="25"/>
        <end position="293"/>
    </location>
</feature>
<keyword evidence="2" id="KW-0732">Signal</keyword>
<gene>
    <name evidence="3" type="ORF">EYF80_029576</name>
</gene>
<feature type="compositionally biased region" description="Polar residues" evidence="1">
    <location>
        <begin position="271"/>
        <end position="284"/>
    </location>
</feature>
<accession>A0A4Z2H3R2</accession>
<protein>
    <submittedName>
        <fullName evidence="3">Uncharacterized protein</fullName>
    </submittedName>
</protein>
<sequence>MSSALPWCQLVAFVTCAGVLGAAAEVRDPSEFTLGRGPFPREGELFAVVSPGGLRDPDGALMSPTVPYPPNSPASCPRWSDVTGQLGMSRPHTPIPSAWALPPPHWRPTAPPGQSMEHVPNTDGDAHSGDRDLTYPAAPPPLLSSLSLCRIRPYLIVCLFSLAASSFRSQAGSDPVALRPCDLPSSTYGIHTISQGVCQLDAICNGSEACEELQKGPYNERAAFISSISGADSNSTCPLAVLCVDPERQDSSSNLGARADAAVSQDERSLRCTSPSTDHVSVPSSKERNETTQ</sequence>
<dbReference type="Proteomes" id="UP000314294">
    <property type="component" value="Unassembled WGS sequence"/>
</dbReference>
<feature type="region of interest" description="Disordered" evidence="1">
    <location>
        <begin position="248"/>
        <end position="293"/>
    </location>
</feature>
<feature type="signal peptide" evidence="2">
    <location>
        <begin position="1"/>
        <end position="24"/>
    </location>
</feature>
<dbReference type="AlphaFoldDB" id="A0A4Z2H3R2"/>